<proteinExistence type="predicted"/>
<dbReference type="Proteomes" id="UP000302139">
    <property type="component" value="Unassembled WGS sequence"/>
</dbReference>
<feature type="region of interest" description="Disordered" evidence="1">
    <location>
        <begin position="302"/>
        <end position="335"/>
    </location>
</feature>
<feature type="compositionally biased region" description="Basic and acidic residues" evidence="1">
    <location>
        <begin position="318"/>
        <end position="335"/>
    </location>
</feature>
<evidence type="ECO:0000313" key="4">
    <source>
        <dbReference type="Proteomes" id="UP000299211"/>
    </source>
</evidence>
<dbReference type="AlphaFoldDB" id="A0A4D4MQD4"/>
<dbReference type="Proteomes" id="UP000299211">
    <property type="component" value="Unassembled WGS sequence"/>
</dbReference>
<gene>
    <name evidence="2" type="ORF">SAV14893_048610</name>
    <name evidence="3" type="ORF">SAV31267_038060</name>
</gene>
<dbReference type="STRING" id="33903.AQJ43_24725"/>
<dbReference type="RefSeq" id="WP_010986728.1">
    <property type="nucleotide sequence ID" value="NZ_BAABTN010000102.1"/>
</dbReference>
<protein>
    <submittedName>
        <fullName evidence="3">Uncharacterized protein</fullName>
    </submittedName>
</protein>
<comment type="caution">
    <text evidence="3">The sequence shown here is derived from an EMBL/GenBank/DDBJ whole genome shotgun (WGS) entry which is preliminary data.</text>
</comment>
<organism evidence="3 4">
    <name type="scientific">Streptomyces avermitilis</name>
    <dbReference type="NCBI Taxonomy" id="33903"/>
    <lineage>
        <taxon>Bacteria</taxon>
        <taxon>Bacillati</taxon>
        <taxon>Actinomycetota</taxon>
        <taxon>Actinomycetes</taxon>
        <taxon>Kitasatosporales</taxon>
        <taxon>Streptomycetaceae</taxon>
        <taxon>Streptomyces</taxon>
    </lineage>
</organism>
<dbReference type="GeneID" id="41542415"/>
<reference evidence="3 4" key="1">
    <citation type="submission" date="2019-04" db="EMBL/GenBank/DDBJ databases">
        <title>Draft genome sequences of Streptomyces avermitilis ATCC 31267.</title>
        <authorList>
            <person name="Komaki H."/>
            <person name="Tamura T."/>
            <person name="Hosoyama A."/>
        </authorList>
    </citation>
    <scope>NUCLEOTIDE SEQUENCE [LARGE SCALE GENOMIC DNA]</scope>
    <source>
        <strain evidence="3 4">ATCC 31267</strain>
    </source>
</reference>
<evidence type="ECO:0000313" key="3">
    <source>
        <dbReference type="EMBL" id="GDY74321.1"/>
    </source>
</evidence>
<sequence>MIATTPVARWTWGREHQEQDNVVACLHELLAAYEVLNAHELMIGIPKVSVAVHEAGKPNSYLFQGTVELDATAPPGEVARQMAARIAAAAHPGEVGSVYADAKSDGIVMRAGEAIREEGLFRLGASALLDYVSVELVTYSDVWMPYDLEGRAQPSVFAENGSRLSAALRDLSEALDTETDPDDPTYFGKPSETGVENYFEEDGSASDVWSRFEIPYRYQEFTHAPGFGRIGYKRTATGEVQYMPVHAEQTLLGHIWASDVENAASFEPVDVGDEEAYKAGLLWLERLRAAHDRGLAPSAALDELSRLPDENGTGKVDTTTEQRRASLADLRERTP</sequence>
<dbReference type="EMBL" id="BJHX01000001">
    <property type="protein sequence ID" value="GDY65468.1"/>
    <property type="molecule type" value="Genomic_DNA"/>
</dbReference>
<evidence type="ECO:0000256" key="1">
    <source>
        <dbReference type="SAM" id="MobiDB-lite"/>
    </source>
</evidence>
<name>A0A4D4MQD4_STRAX</name>
<evidence type="ECO:0000313" key="2">
    <source>
        <dbReference type="EMBL" id="GDY65468.1"/>
    </source>
</evidence>
<reference evidence="2 5" key="2">
    <citation type="submission" date="2019-04" db="EMBL/GenBank/DDBJ databases">
        <title>Draft genome sequences of Streptomyces avermitilis NBRC 14893.</title>
        <authorList>
            <person name="Komaki H."/>
            <person name="Tamura T."/>
            <person name="Hosoyama A."/>
        </authorList>
    </citation>
    <scope>NUCLEOTIDE SEQUENCE [LARGE SCALE GENOMIC DNA]</scope>
    <source>
        <strain evidence="2 5">NBRC 14893</strain>
    </source>
</reference>
<dbReference type="OMA" id="AHELMIG"/>
<evidence type="ECO:0000313" key="5">
    <source>
        <dbReference type="Proteomes" id="UP000302139"/>
    </source>
</evidence>
<accession>A0A4D4MQD4</accession>
<dbReference type="EMBL" id="BJHY01000001">
    <property type="protein sequence ID" value="GDY74321.1"/>
    <property type="molecule type" value="Genomic_DNA"/>
</dbReference>